<reference evidence="2" key="1">
    <citation type="submission" date="2021-06" db="EMBL/GenBank/DDBJ databases">
        <authorList>
            <person name="Kallberg Y."/>
            <person name="Tangrot J."/>
            <person name="Rosling A."/>
        </authorList>
    </citation>
    <scope>NUCLEOTIDE SEQUENCE</scope>
    <source>
        <strain evidence="2">87-6 pot B 2015</strain>
    </source>
</reference>
<dbReference type="InterPro" id="IPR051490">
    <property type="entry name" value="THEM6_lcsJ_thioesterase"/>
</dbReference>
<name>A0A9N8ZYA8_FUNMO</name>
<keyword evidence="3" id="KW-1185">Reference proteome</keyword>
<sequence length="171" mass="20003">MDSNIHMSNSSYYKLLDFSRTKLMVSLFANAFWKFRPVIILKSVTNIFKSEIPLFSSFSIHSGVFTWDHKWIFIISYFRIHRTNAIASIALLKVIFKEPSGKTIKPEVLFETSGFFKNESIEEKEETENKRQSRMKLVEQIFPNELFDETFARDFLNDLKAKSNNNVAAKL</sequence>
<dbReference type="PANTHER" id="PTHR12475:SF4">
    <property type="entry name" value="PROTEIN THEM6"/>
    <property type="match status" value="1"/>
</dbReference>
<accession>A0A9N8ZYA8</accession>
<dbReference type="PANTHER" id="PTHR12475">
    <property type="match status" value="1"/>
</dbReference>
<dbReference type="Proteomes" id="UP000789375">
    <property type="component" value="Unassembled WGS sequence"/>
</dbReference>
<dbReference type="EMBL" id="CAJVPP010000793">
    <property type="protein sequence ID" value="CAG8512432.1"/>
    <property type="molecule type" value="Genomic_DNA"/>
</dbReference>
<comment type="similarity">
    <text evidence="1">Belongs to the lcsJ thioesterase family.</text>
</comment>
<dbReference type="AlphaFoldDB" id="A0A9N8ZYA8"/>
<evidence type="ECO:0000256" key="1">
    <source>
        <dbReference type="ARBA" id="ARBA00038476"/>
    </source>
</evidence>
<evidence type="ECO:0000313" key="3">
    <source>
        <dbReference type="Proteomes" id="UP000789375"/>
    </source>
</evidence>
<dbReference type="InterPro" id="IPR029069">
    <property type="entry name" value="HotDog_dom_sf"/>
</dbReference>
<evidence type="ECO:0000313" key="2">
    <source>
        <dbReference type="EMBL" id="CAG8512432.1"/>
    </source>
</evidence>
<dbReference type="SUPFAM" id="SSF54637">
    <property type="entry name" value="Thioesterase/thiol ester dehydrase-isomerase"/>
    <property type="match status" value="1"/>
</dbReference>
<comment type="caution">
    <text evidence="2">The sequence shown here is derived from an EMBL/GenBank/DDBJ whole genome shotgun (WGS) entry which is preliminary data.</text>
</comment>
<gene>
    <name evidence="2" type="ORF">FMOSSE_LOCUS4608</name>
</gene>
<protein>
    <submittedName>
        <fullName evidence="2">1862_t:CDS:1</fullName>
    </submittedName>
</protein>
<organism evidence="2 3">
    <name type="scientific">Funneliformis mosseae</name>
    <name type="common">Endomycorrhizal fungus</name>
    <name type="synonym">Glomus mosseae</name>
    <dbReference type="NCBI Taxonomy" id="27381"/>
    <lineage>
        <taxon>Eukaryota</taxon>
        <taxon>Fungi</taxon>
        <taxon>Fungi incertae sedis</taxon>
        <taxon>Mucoromycota</taxon>
        <taxon>Glomeromycotina</taxon>
        <taxon>Glomeromycetes</taxon>
        <taxon>Glomerales</taxon>
        <taxon>Glomeraceae</taxon>
        <taxon>Funneliformis</taxon>
    </lineage>
</organism>
<proteinExistence type="inferred from homology"/>
<dbReference type="Pfam" id="PF13279">
    <property type="entry name" value="4HBT_2"/>
    <property type="match status" value="1"/>
</dbReference>